<comment type="caution">
    <text evidence="1">The sequence shown here is derived from an EMBL/GenBank/DDBJ whole genome shotgun (WGS) entry which is preliminary data.</text>
</comment>
<gene>
    <name evidence="1" type="ORF">HOLleu_37972</name>
</gene>
<keyword evidence="2" id="KW-1185">Reference proteome</keyword>
<dbReference type="Proteomes" id="UP001152320">
    <property type="component" value="Chromosome 20"/>
</dbReference>
<dbReference type="EMBL" id="JAIZAY010000020">
    <property type="protein sequence ID" value="KAJ8022932.1"/>
    <property type="molecule type" value="Genomic_DNA"/>
</dbReference>
<dbReference type="AlphaFoldDB" id="A0A9Q0YMJ9"/>
<name>A0A9Q0YMJ9_HOLLE</name>
<dbReference type="OrthoDB" id="10060997at2759"/>
<organism evidence="1 2">
    <name type="scientific">Holothuria leucospilota</name>
    <name type="common">Black long sea cucumber</name>
    <name type="synonym">Mertensiothuria leucospilota</name>
    <dbReference type="NCBI Taxonomy" id="206669"/>
    <lineage>
        <taxon>Eukaryota</taxon>
        <taxon>Metazoa</taxon>
        <taxon>Echinodermata</taxon>
        <taxon>Eleutherozoa</taxon>
        <taxon>Echinozoa</taxon>
        <taxon>Holothuroidea</taxon>
        <taxon>Aspidochirotacea</taxon>
        <taxon>Aspidochirotida</taxon>
        <taxon>Holothuriidae</taxon>
        <taxon>Holothuria</taxon>
    </lineage>
</organism>
<evidence type="ECO:0000313" key="2">
    <source>
        <dbReference type="Proteomes" id="UP001152320"/>
    </source>
</evidence>
<sequence length="96" mass="10893">MKPSNKAYELYSIPTWFLKECLHELLPLLADIINASIIKGVVPSFFKETHVKPILKKPGFDPEVFKNFRPMCNLSFISKSLDKVVDVRFEPGADPG</sequence>
<proteinExistence type="predicted"/>
<accession>A0A9Q0YMJ9</accession>
<evidence type="ECO:0000313" key="1">
    <source>
        <dbReference type="EMBL" id="KAJ8022932.1"/>
    </source>
</evidence>
<protein>
    <submittedName>
        <fullName evidence="1">Uncharacterized protein</fullName>
    </submittedName>
</protein>
<reference evidence="1" key="1">
    <citation type="submission" date="2021-10" db="EMBL/GenBank/DDBJ databases">
        <title>Tropical sea cucumber genome reveals ecological adaptation and Cuvierian tubules defense mechanism.</title>
        <authorList>
            <person name="Chen T."/>
        </authorList>
    </citation>
    <scope>NUCLEOTIDE SEQUENCE</scope>
    <source>
        <strain evidence="1">Nanhai2018</strain>
        <tissue evidence="1">Muscle</tissue>
    </source>
</reference>